<comment type="caution">
    <text evidence="2">The sequence shown here is derived from an EMBL/GenBank/DDBJ whole genome shotgun (WGS) entry which is preliminary data.</text>
</comment>
<feature type="chain" id="PRO_5002536334" evidence="1">
    <location>
        <begin position="29"/>
        <end position="216"/>
    </location>
</feature>
<organism evidence="2 3">
    <name type="scientific">Candidatus Giovannonibacteria bacterium GW2011_GWF2_42_19</name>
    <dbReference type="NCBI Taxonomy" id="1618659"/>
    <lineage>
        <taxon>Bacteria</taxon>
        <taxon>Candidatus Giovannoniibacteriota</taxon>
    </lineage>
</organism>
<dbReference type="AlphaFoldDB" id="A0A0G1C9H0"/>
<dbReference type="Proteomes" id="UP000034036">
    <property type="component" value="Unassembled WGS sequence"/>
</dbReference>
<sequence length="216" mass="24319">MRKFSCFLTLAVLMAAMVAAGWATSASAEEQKQKVIYSDEAVSTRTNRISGCIQMLANTQGVSYNYADLLNHQEFDWTYVYVSAELYNLCAEKTILRVDGFLSNFLVEVDERRLGHGRLYAYGVIREEISNTNVPVYVSLEIESLTREAKEVNSYRVTGFGDDSSSEQVTRKRYGKLQGAIWIGDLQVTDFDVAEVSKKAWKYNFTPGEDIPPATD</sequence>
<proteinExistence type="predicted"/>
<accession>A0A0G1C9H0</accession>
<evidence type="ECO:0000313" key="2">
    <source>
        <dbReference type="EMBL" id="KKS46263.1"/>
    </source>
</evidence>
<reference evidence="2 3" key="1">
    <citation type="journal article" date="2015" name="Nature">
        <title>rRNA introns, odd ribosomes, and small enigmatic genomes across a large radiation of phyla.</title>
        <authorList>
            <person name="Brown C.T."/>
            <person name="Hug L.A."/>
            <person name="Thomas B.C."/>
            <person name="Sharon I."/>
            <person name="Castelle C.J."/>
            <person name="Singh A."/>
            <person name="Wilkins M.J."/>
            <person name="Williams K.H."/>
            <person name="Banfield J.F."/>
        </authorList>
    </citation>
    <scope>NUCLEOTIDE SEQUENCE [LARGE SCALE GENOMIC DNA]</scope>
</reference>
<evidence type="ECO:0000313" key="3">
    <source>
        <dbReference type="Proteomes" id="UP000034036"/>
    </source>
</evidence>
<dbReference type="EMBL" id="LCDF01000031">
    <property type="protein sequence ID" value="KKS46263.1"/>
    <property type="molecule type" value="Genomic_DNA"/>
</dbReference>
<gene>
    <name evidence="2" type="ORF">UV11_C0031G0013</name>
</gene>
<name>A0A0G1C9H0_9BACT</name>
<keyword evidence="1" id="KW-0732">Signal</keyword>
<evidence type="ECO:0000256" key="1">
    <source>
        <dbReference type="SAM" id="SignalP"/>
    </source>
</evidence>
<protein>
    <submittedName>
        <fullName evidence="2">Uncharacterized protein</fullName>
    </submittedName>
</protein>
<feature type="signal peptide" evidence="1">
    <location>
        <begin position="1"/>
        <end position="28"/>
    </location>
</feature>